<comment type="subunit">
    <text evidence="4">Homodimer.</text>
</comment>
<dbReference type="AlphaFoldDB" id="A0AA35V7C6"/>
<keyword evidence="4" id="KW-0055">Arginine biosynthesis</keyword>
<dbReference type="GO" id="GO:0005737">
    <property type="term" value="C:cytoplasm"/>
    <property type="evidence" value="ECO:0007669"/>
    <property type="project" value="UniProtKB-SubCell"/>
</dbReference>
<comment type="similarity">
    <text evidence="4">Belongs to the class-III pyridoxal-phosphate-dependent aminotransferase family. ArgD subfamily.</text>
</comment>
<feature type="binding site" evidence="4">
    <location>
        <begin position="214"/>
        <end position="217"/>
    </location>
    <ligand>
        <name>pyridoxal 5'-phosphate</name>
        <dbReference type="ChEBI" id="CHEBI:597326"/>
    </ligand>
</feature>
<keyword evidence="4" id="KW-0028">Amino-acid biosynthesis</keyword>
<dbReference type="InterPro" id="IPR004636">
    <property type="entry name" value="AcOrn/SuccOrn_fam"/>
</dbReference>
<dbReference type="InterPro" id="IPR049704">
    <property type="entry name" value="Aminotrans_3_PPA_site"/>
</dbReference>
<dbReference type="RefSeq" id="WP_289842190.1">
    <property type="nucleotide sequence ID" value="NZ_CATKSH010000010.1"/>
</dbReference>
<protein>
    <recommendedName>
        <fullName evidence="4">Acetylornithine aminotransferase</fullName>
        <shortName evidence="4">ACOAT</shortName>
        <ecNumber evidence="4">2.6.1.11</ecNumber>
    </recommendedName>
</protein>
<comment type="pathway">
    <text evidence="4">Amino-acid biosynthesis; L-arginine biosynthesis; N(2)-acetyl-L-ornithine from L-glutamate: step 4/4.</text>
</comment>
<evidence type="ECO:0000313" key="5">
    <source>
        <dbReference type="EMBL" id="CAI9121014.1"/>
    </source>
</evidence>
<feature type="binding site" evidence="4">
    <location>
        <begin position="96"/>
        <end position="97"/>
    </location>
    <ligand>
        <name>pyridoxal 5'-phosphate</name>
        <dbReference type="ChEBI" id="CHEBI:597326"/>
    </ligand>
</feature>
<feature type="modified residue" description="N6-(pyridoxal phosphate)lysine" evidence="4">
    <location>
        <position position="243"/>
    </location>
</feature>
<dbReference type="Gene3D" id="3.90.1150.10">
    <property type="entry name" value="Aspartate Aminotransferase, domain 1"/>
    <property type="match status" value="1"/>
</dbReference>
<dbReference type="Proteomes" id="UP001176960">
    <property type="component" value="Unassembled WGS sequence"/>
</dbReference>
<gene>
    <name evidence="4" type="primary">argD</name>
    <name evidence="5" type="ORF">LMG32879_001858</name>
</gene>
<sequence length="397" mass="42401">MISALMPTFKRADLAFERGEGAWLYTADGRRFLDFGAGIAVSALGHGHPRLVAAIAEQAARVIHVSNLYHIPQAETLAEKLVAHSFADSVFFCNSGAEANEGMVKMMRRDQARRGHSERTRIICCDGAFHGRTIAMLAATGNPAYLDGFGEPAPGFDHVPFNNLNMLRAAITPETAGVMVELIQGESGIKQADAHFIRGLRQVCDEFGLLLAFDEVQTGMGRTGKLFAHEWYDVKPDIISVAKGIGGGFPMGAILATEEVASHMTPGSHGSTFGGNPLACAAGNAVIDAILAPGFLEHVQTTGAAFGEMLSLLAKDWPEIFELARGRGLIWGLRCKPPVGEVLNAALHEGLLCVTAGDNVLRLVPPLNVTNEECREACLRLSRAAQKLTDAMKGASE</sequence>
<evidence type="ECO:0000256" key="3">
    <source>
        <dbReference type="ARBA" id="ARBA00022898"/>
    </source>
</evidence>
<dbReference type="InterPro" id="IPR015421">
    <property type="entry name" value="PyrdxlP-dep_Trfase_major"/>
</dbReference>
<dbReference type="PROSITE" id="PS00600">
    <property type="entry name" value="AA_TRANSFER_CLASS_3"/>
    <property type="match status" value="1"/>
</dbReference>
<dbReference type="GO" id="GO:0003992">
    <property type="term" value="F:N2-acetyl-L-ornithine:2-oxoglutarate 5-aminotransferase activity"/>
    <property type="evidence" value="ECO:0007669"/>
    <property type="project" value="UniProtKB-UniRule"/>
</dbReference>
<feature type="binding site" evidence="4">
    <location>
        <position position="129"/>
    </location>
    <ligand>
        <name>pyridoxal 5'-phosphate</name>
        <dbReference type="ChEBI" id="CHEBI:597326"/>
    </ligand>
</feature>
<comment type="subcellular location">
    <subcellularLocation>
        <location evidence="4">Cytoplasm</location>
    </subcellularLocation>
</comment>
<feature type="binding site" evidence="4">
    <location>
        <position position="271"/>
    </location>
    <ligand>
        <name>N(2)-acetyl-L-ornithine</name>
        <dbReference type="ChEBI" id="CHEBI:57805"/>
    </ligand>
</feature>
<keyword evidence="6" id="KW-1185">Reference proteome</keyword>
<dbReference type="NCBIfam" id="TIGR00707">
    <property type="entry name" value="argD"/>
    <property type="match status" value="1"/>
</dbReference>
<dbReference type="InterPro" id="IPR050103">
    <property type="entry name" value="Class-III_PLP-dep_AT"/>
</dbReference>
<dbReference type="InterPro" id="IPR015422">
    <property type="entry name" value="PyrdxlP-dep_Trfase_small"/>
</dbReference>
<dbReference type="FunFam" id="3.40.640.10:FF:000004">
    <property type="entry name" value="Acetylornithine aminotransferase"/>
    <property type="match status" value="1"/>
</dbReference>
<dbReference type="PANTHER" id="PTHR11986">
    <property type="entry name" value="AMINOTRANSFERASE CLASS III"/>
    <property type="match status" value="1"/>
</dbReference>
<dbReference type="GO" id="GO:0006526">
    <property type="term" value="P:L-arginine biosynthetic process"/>
    <property type="evidence" value="ECO:0007669"/>
    <property type="project" value="UniProtKB-UniRule"/>
</dbReference>
<dbReference type="HAMAP" id="MF_01107">
    <property type="entry name" value="ArgD_aminotrans_3"/>
    <property type="match status" value="1"/>
</dbReference>
<comment type="catalytic activity">
    <reaction evidence="4">
        <text>N(2)-acetyl-L-ornithine + 2-oxoglutarate = N-acetyl-L-glutamate 5-semialdehyde + L-glutamate</text>
        <dbReference type="Rhea" id="RHEA:18049"/>
        <dbReference type="ChEBI" id="CHEBI:16810"/>
        <dbReference type="ChEBI" id="CHEBI:29123"/>
        <dbReference type="ChEBI" id="CHEBI:29985"/>
        <dbReference type="ChEBI" id="CHEBI:57805"/>
        <dbReference type="EC" id="2.6.1.11"/>
    </reaction>
</comment>
<evidence type="ECO:0000256" key="2">
    <source>
        <dbReference type="ARBA" id="ARBA00022679"/>
    </source>
</evidence>
<organism evidence="5 6">
    <name type="scientific">Brytella acorum</name>
    <dbReference type="NCBI Taxonomy" id="2959299"/>
    <lineage>
        <taxon>Bacteria</taxon>
        <taxon>Pseudomonadati</taxon>
        <taxon>Pseudomonadota</taxon>
        <taxon>Alphaproteobacteria</taxon>
        <taxon>Acetobacterales</taxon>
        <taxon>Acetobacteraceae</taxon>
        <taxon>Brytella</taxon>
    </lineage>
</organism>
<dbReference type="GO" id="GO:0042802">
    <property type="term" value="F:identical protein binding"/>
    <property type="evidence" value="ECO:0007669"/>
    <property type="project" value="TreeGrafter"/>
</dbReference>
<comment type="miscellaneous">
    <text evidence="4">May also have succinyldiaminopimelate aminotransferase activity, thus carrying out the corresponding step in lysine biosynthesis.</text>
</comment>
<dbReference type="SUPFAM" id="SSF53383">
    <property type="entry name" value="PLP-dependent transferases"/>
    <property type="match status" value="1"/>
</dbReference>
<dbReference type="InterPro" id="IPR005814">
    <property type="entry name" value="Aminotrans_3"/>
</dbReference>
<dbReference type="EC" id="2.6.1.11" evidence="4"/>
<name>A0AA35V7C6_9PROT</name>
<keyword evidence="4" id="KW-0963">Cytoplasm</keyword>
<reference evidence="5" key="1">
    <citation type="submission" date="2023-03" db="EMBL/GenBank/DDBJ databases">
        <authorList>
            <person name="Cleenwerck I."/>
        </authorList>
    </citation>
    <scope>NUCLEOTIDE SEQUENCE</scope>
    <source>
        <strain evidence="5">LMG 32879</strain>
    </source>
</reference>
<dbReference type="CDD" id="cd00610">
    <property type="entry name" value="OAT_like"/>
    <property type="match status" value="1"/>
</dbReference>
<keyword evidence="2 4" id="KW-0808">Transferase</keyword>
<comment type="caution">
    <text evidence="5">The sequence shown here is derived from an EMBL/GenBank/DDBJ whole genome shotgun (WGS) entry which is preliminary data.</text>
</comment>
<accession>A0AA35V7C6</accession>
<dbReference type="NCBIfam" id="NF002325">
    <property type="entry name" value="PRK01278.1"/>
    <property type="match status" value="1"/>
</dbReference>
<evidence type="ECO:0000256" key="4">
    <source>
        <dbReference type="HAMAP-Rule" id="MF_01107"/>
    </source>
</evidence>
<comment type="cofactor">
    <cofactor evidence="4">
        <name>pyridoxal 5'-phosphate</name>
        <dbReference type="ChEBI" id="CHEBI:597326"/>
    </cofactor>
    <text evidence="4">Binds 1 pyridoxal phosphate per subunit.</text>
</comment>
<feature type="binding site" evidence="4">
    <location>
        <position position="272"/>
    </location>
    <ligand>
        <name>pyridoxal 5'-phosphate</name>
        <dbReference type="ChEBI" id="CHEBI:597326"/>
    </ligand>
</feature>
<dbReference type="Pfam" id="PF00202">
    <property type="entry name" value="Aminotran_3"/>
    <property type="match status" value="1"/>
</dbReference>
<dbReference type="PIRSF" id="PIRSF000521">
    <property type="entry name" value="Transaminase_4ab_Lys_Orn"/>
    <property type="match status" value="1"/>
</dbReference>
<dbReference type="GO" id="GO:0030170">
    <property type="term" value="F:pyridoxal phosphate binding"/>
    <property type="evidence" value="ECO:0007669"/>
    <property type="project" value="InterPro"/>
</dbReference>
<dbReference type="EMBL" id="CATKSH010000010">
    <property type="protein sequence ID" value="CAI9121014.1"/>
    <property type="molecule type" value="Genomic_DNA"/>
</dbReference>
<dbReference type="Gene3D" id="3.40.640.10">
    <property type="entry name" value="Type I PLP-dependent aspartate aminotransferase-like (Major domain)"/>
    <property type="match status" value="1"/>
</dbReference>
<feature type="binding site" evidence="4">
    <location>
        <position position="132"/>
    </location>
    <ligand>
        <name>N(2)-acetyl-L-ornithine</name>
        <dbReference type="ChEBI" id="CHEBI:57805"/>
    </ligand>
</feature>
<evidence type="ECO:0000313" key="6">
    <source>
        <dbReference type="Proteomes" id="UP001176960"/>
    </source>
</evidence>
<dbReference type="InterPro" id="IPR015424">
    <property type="entry name" value="PyrdxlP-dep_Trfase"/>
</dbReference>
<keyword evidence="1 4" id="KW-0032">Aminotransferase</keyword>
<evidence type="ECO:0000256" key="1">
    <source>
        <dbReference type="ARBA" id="ARBA00022576"/>
    </source>
</evidence>
<dbReference type="PANTHER" id="PTHR11986:SF113">
    <property type="entry name" value="SUCCINYLORNITHINE TRANSAMINASE"/>
    <property type="match status" value="1"/>
</dbReference>
<keyword evidence="3 4" id="KW-0663">Pyridoxal phosphate</keyword>
<proteinExistence type="inferred from homology"/>